<accession>A0A834WHZ7</accession>
<reference evidence="1" key="1">
    <citation type="submission" date="2020-09" db="EMBL/GenBank/DDBJ databases">
        <title>Genome-Enabled Discovery of Anthraquinone Biosynthesis in Senna tora.</title>
        <authorList>
            <person name="Kang S.-H."/>
            <person name="Pandey R.P."/>
            <person name="Lee C.-M."/>
            <person name="Sim J.-S."/>
            <person name="Jeong J.-T."/>
            <person name="Choi B.-S."/>
            <person name="Jung M."/>
            <person name="Ginzburg D."/>
            <person name="Zhao K."/>
            <person name="Won S.Y."/>
            <person name="Oh T.-J."/>
            <person name="Yu Y."/>
            <person name="Kim N.-H."/>
            <person name="Lee O.R."/>
            <person name="Lee T.-H."/>
            <person name="Bashyal P."/>
            <person name="Kim T.-S."/>
            <person name="Lee W.-H."/>
            <person name="Kawkins C."/>
            <person name="Kim C.-K."/>
            <person name="Kim J.S."/>
            <person name="Ahn B.O."/>
            <person name="Rhee S.Y."/>
            <person name="Sohng J.K."/>
        </authorList>
    </citation>
    <scope>NUCLEOTIDE SEQUENCE</scope>
    <source>
        <tissue evidence="1">Leaf</tissue>
    </source>
</reference>
<keyword evidence="2" id="KW-1185">Reference proteome</keyword>
<gene>
    <name evidence="1" type="ORF">G2W53_022264</name>
</gene>
<comment type="caution">
    <text evidence="1">The sequence shown here is derived from an EMBL/GenBank/DDBJ whole genome shotgun (WGS) entry which is preliminary data.</text>
</comment>
<proteinExistence type="predicted"/>
<organism evidence="1 2">
    <name type="scientific">Senna tora</name>
    <dbReference type="NCBI Taxonomy" id="362788"/>
    <lineage>
        <taxon>Eukaryota</taxon>
        <taxon>Viridiplantae</taxon>
        <taxon>Streptophyta</taxon>
        <taxon>Embryophyta</taxon>
        <taxon>Tracheophyta</taxon>
        <taxon>Spermatophyta</taxon>
        <taxon>Magnoliopsida</taxon>
        <taxon>eudicotyledons</taxon>
        <taxon>Gunneridae</taxon>
        <taxon>Pentapetalae</taxon>
        <taxon>rosids</taxon>
        <taxon>fabids</taxon>
        <taxon>Fabales</taxon>
        <taxon>Fabaceae</taxon>
        <taxon>Caesalpinioideae</taxon>
        <taxon>Cassia clade</taxon>
        <taxon>Senna</taxon>
    </lineage>
</organism>
<sequence>MEIEDKLKMTKLCYGDATDKWRRQCKFAAIGLKR</sequence>
<evidence type="ECO:0000313" key="2">
    <source>
        <dbReference type="Proteomes" id="UP000634136"/>
    </source>
</evidence>
<dbReference type="AlphaFoldDB" id="A0A834WHZ7"/>
<name>A0A834WHZ7_9FABA</name>
<dbReference type="EMBL" id="JAAIUW010000007">
    <property type="protein sequence ID" value="KAF7824120.1"/>
    <property type="molecule type" value="Genomic_DNA"/>
</dbReference>
<protein>
    <submittedName>
        <fullName evidence="1">Uncharacterized protein</fullName>
    </submittedName>
</protein>
<dbReference type="Proteomes" id="UP000634136">
    <property type="component" value="Unassembled WGS sequence"/>
</dbReference>
<evidence type="ECO:0000313" key="1">
    <source>
        <dbReference type="EMBL" id="KAF7824120.1"/>
    </source>
</evidence>